<dbReference type="GeneID" id="92032338"/>
<evidence type="ECO:0008006" key="3">
    <source>
        <dbReference type="Google" id="ProtNLM"/>
    </source>
</evidence>
<reference evidence="1 2" key="1">
    <citation type="submission" date="2024-04" db="EMBL/GenBank/DDBJ databases">
        <title>Phyllosticta paracitricarpa is synonymous to the EU quarantine fungus P. citricarpa based on phylogenomic analyses.</title>
        <authorList>
            <consortium name="Lawrence Berkeley National Laboratory"/>
            <person name="Van ingen-buijs V.A."/>
            <person name="Van westerhoven A.C."/>
            <person name="Haridas S."/>
            <person name="Skiadas P."/>
            <person name="Martin F."/>
            <person name="Groenewald J.Z."/>
            <person name="Crous P.W."/>
            <person name="Seidl M.F."/>
        </authorList>
    </citation>
    <scope>NUCLEOTIDE SEQUENCE [LARGE SCALE GENOMIC DNA]</scope>
    <source>
        <strain evidence="1 2">CPC 17464</strain>
    </source>
</reference>
<organism evidence="1 2">
    <name type="scientific">Phyllosticta citribraziliensis</name>
    <dbReference type="NCBI Taxonomy" id="989973"/>
    <lineage>
        <taxon>Eukaryota</taxon>
        <taxon>Fungi</taxon>
        <taxon>Dikarya</taxon>
        <taxon>Ascomycota</taxon>
        <taxon>Pezizomycotina</taxon>
        <taxon>Dothideomycetes</taxon>
        <taxon>Dothideomycetes incertae sedis</taxon>
        <taxon>Botryosphaeriales</taxon>
        <taxon>Phyllostictaceae</taxon>
        <taxon>Phyllosticta</taxon>
    </lineage>
</organism>
<keyword evidence="2" id="KW-1185">Reference proteome</keyword>
<name>A0ABR1LZS2_9PEZI</name>
<comment type="caution">
    <text evidence="1">The sequence shown here is derived from an EMBL/GenBank/DDBJ whole genome shotgun (WGS) entry which is preliminary data.</text>
</comment>
<dbReference type="Proteomes" id="UP001360953">
    <property type="component" value="Unassembled WGS sequence"/>
</dbReference>
<proteinExistence type="predicted"/>
<dbReference type="RefSeq" id="XP_066657644.1">
    <property type="nucleotide sequence ID" value="XM_066799432.1"/>
</dbReference>
<protein>
    <recommendedName>
        <fullName evidence="3">Secreted protein</fullName>
    </recommendedName>
</protein>
<evidence type="ECO:0000313" key="2">
    <source>
        <dbReference type="Proteomes" id="UP001360953"/>
    </source>
</evidence>
<gene>
    <name evidence="1" type="ORF">J3D65DRAFT_616271</name>
</gene>
<sequence>MFALVRPSPPLHGLPITWPLVLPVSACPLGTESISLRNLACVPIIVGSRRCSWPDNPRLVLRLPPCAFPCVAFGLTCACLLARSLD</sequence>
<accession>A0ABR1LZS2</accession>
<dbReference type="EMBL" id="JBBPEH010000003">
    <property type="protein sequence ID" value="KAK7540713.1"/>
    <property type="molecule type" value="Genomic_DNA"/>
</dbReference>
<evidence type="ECO:0000313" key="1">
    <source>
        <dbReference type="EMBL" id="KAK7540713.1"/>
    </source>
</evidence>